<feature type="transmembrane region" description="Helical" evidence="1">
    <location>
        <begin position="33"/>
        <end position="52"/>
    </location>
</feature>
<proteinExistence type="predicted"/>
<sequence length="171" mass="16101">MGTPASLVDVFVVGATVVVVVAVGTAVVVVADVGGGVVVVVGAAVVVVAGVVRPVHGVGGPATALVEEDATTVDGTVTVVVGPTPGLPVAGLCRASGCSAIVTPGCSSLSSVSNGVVSLTLVACGSPNTGPPAWSSCAASNVVSAIRPANAAMGAIMTAAKHPRPLAGSSR</sequence>
<keyword evidence="3" id="KW-1185">Reference proteome</keyword>
<keyword evidence="1" id="KW-1133">Transmembrane helix</keyword>
<dbReference type="AlphaFoldDB" id="A0A7W9KGE4"/>
<protein>
    <submittedName>
        <fullName evidence="2">Uncharacterized protein</fullName>
    </submittedName>
</protein>
<reference evidence="2 3" key="1">
    <citation type="submission" date="2020-08" db="EMBL/GenBank/DDBJ databases">
        <title>Sequencing the genomes of 1000 actinobacteria strains.</title>
        <authorList>
            <person name="Klenk H.-P."/>
        </authorList>
    </citation>
    <scope>NUCLEOTIDE SEQUENCE [LARGE SCALE GENOMIC DNA]</scope>
    <source>
        <strain evidence="2 3">DSM 43851</strain>
    </source>
</reference>
<name>A0A7W9KGE4_9PSEU</name>
<accession>A0A7W9KGE4</accession>
<keyword evidence="1" id="KW-0472">Membrane</keyword>
<dbReference type="RefSeq" id="WP_184862639.1">
    <property type="nucleotide sequence ID" value="NZ_BAAAWY010000007.1"/>
</dbReference>
<dbReference type="Proteomes" id="UP000585638">
    <property type="component" value="Unassembled WGS sequence"/>
</dbReference>
<dbReference type="EMBL" id="JACHIR010000001">
    <property type="protein sequence ID" value="MBB5892106.1"/>
    <property type="molecule type" value="Genomic_DNA"/>
</dbReference>
<evidence type="ECO:0000256" key="1">
    <source>
        <dbReference type="SAM" id="Phobius"/>
    </source>
</evidence>
<evidence type="ECO:0000313" key="3">
    <source>
        <dbReference type="Proteomes" id="UP000585638"/>
    </source>
</evidence>
<comment type="caution">
    <text evidence="2">The sequence shown here is derived from an EMBL/GenBank/DDBJ whole genome shotgun (WGS) entry which is preliminary data.</text>
</comment>
<feature type="transmembrane region" description="Helical" evidence="1">
    <location>
        <begin position="7"/>
        <end position="27"/>
    </location>
</feature>
<keyword evidence="1" id="KW-0812">Transmembrane</keyword>
<gene>
    <name evidence="2" type="ORF">BJ998_003302</name>
</gene>
<organism evidence="2 3">
    <name type="scientific">Kutzneria kofuensis</name>
    <dbReference type="NCBI Taxonomy" id="103725"/>
    <lineage>
        <taxon>Bacteria</taxon>
        <taxon>Bacillati</taxon>
        <taxon>Actinomycetota</taxon>
        <taxon>Actinomycetes</taxon>
        <taxon>Pseudonocardiales</taxon>
        <taxon>Pseudonocardiaceae</taxon>
        <taxon>Kutzneria</taxon>
    </lineage>
</organism>
<evidence type="ECO:0000313" key="2">
    <source>
        <dbReference type="EMBL" id="MBB5892106.1"/>
    </source>
</evidence>